<proteinExistence type="predicted"/>
<organism evidence="2 3">
    <name type="scientific">Halorubrum californiense DSM 19288</name>
    <dbReference type="NCBI Taxonomy" id="1227465"/>
    <lineage>
        <taxon>Archaea</taxon>
        <taxon>Methanobacteriati</taxon>
        <taxon>Methanobacteriota</taxon>
        <taxon>Stenosarchaea group</taxon>
        <taxon>Halobacteria</taxon>
        <taxon>Halobacteriales</taxon>
        <taxon>Haloferacaceae</taxon>
        <taxon>Halorubrum</taxon>
    </lineage>
</organism>
<dbReference type="OrthoDB" id="311695at2157"/>
<sequence length="134" mass="14340">MSDWDLDLRDAEAKMDEAFAAAGDVVLGVLDGTTDPEEWVRSVDYGNTLVLSIEGDLNELAAPFARDVKEMDGELMHFRGFLVVTPPGVSIEADRLSDSAERADGDADETDADTAEANSGNTETDRADAGTDQN</sequence>
<dbReference type="InterPro" id="IPR043931">
    <property type="entry name" value="DUF5779"/>
</dbReference>
<dbReference type="RefSeq" id="WP_008445714.1">
    <property type="nucleotide sequence ID" value="NZ_AOJK01000073.1"/>
</dbReference>
<dbReference type="Proteomes" id="UP000011586">
    <property type="component" value="Unassembled WGS sequence"/>
</dbReference>
<evidence type="ECO:0000313" key="3">
    <source>
        <dbReference type="Proteomes" id="UP000011586"/>
    </source>
</evidence>
<feature type="compositionally biased region" description="Basic and acidic residues" evidence="1">
    <location>
        <begin position="123"/>
        <end position="134"/>
    </location>
</feature>
<dbReference type="PATRIC" id="fig|1227465.4.peg.3123"/>
<accession>M0DX42</accession>
<reference evidence="2 3" key="1">
    <citation type="journal article" date="2014" name="PLoS Genet.">
        <title>Phylogenetically driven sequencing of extremely halophilic archaea reveals strategies for static and dynamic osmo-response.</title>
        <authorList>
            <person name="Becker E.A."/>
            <person name="Seitzer P.M."/>
            <person name="Tritt A."/>
            <person name="Larsen D."/>
            <person name="Krusor M."/>
            <person name="Yao A.I."/>
            <person name="Wu D."/>
            <person name="Madern D."/>
            <person name="Eisen J.A."/>
            <person name="Darling A.E."/>
            <person name="Facciotti M.T."/>
        </authorList>
    </citation>
    <scope>NUCLEOTIDE SEQUENCE [LARGE SCALE GENOMIC DNA]</scope>
    <source>
        <strain evidence="2 3">DSM 19288</strain>
    </source>
</reference>
<keyword evidence="3" id="KW-1185">Reference proteome</keyword>
<protein>
    <submittedName>
        <fullName evidence="2">Uncharacterized protein</fullName>
    </submittedName>
</protein>
<dbReference type="EMBL" id="AOJK01000073">
    <property type="protein sequence ID" value="ELZ40046.1"/>
    <property type="molecule type" value="Genomic_DNA"/>
</dbReference>
<evidence type="ECO:0000256" key="1">
    <source>
        <dbReference type="SAM" id="MobiDB-lite"/>
    </source>
</evidence>
<dbReference type="Pfam" id="PF19091">
    <property type="entry name" value="DUF5779"/>
    <property type="match status" value="1"/>
</dbReference>
<feature type="region of interest" description="Disordered" evidence="1">
    <location>
        <begin position="93"/>
        <end position="134"/>
    </location>
</feature>
<name>M0DX42_9EURY</name>
<comment type="caution">
    <text evidence="2">The sequence shown here is derived from an EMBL/GenBank/DDBJ whole genome shotgun (WGS) entry which is preliminary data.</text>
</comment>
<feature type="compositionally biased region" description="Basic and acidic residues" evidence="1">
    <location>
        <begin position="93"/>
        <end position="105"/>
    </location>
</feature>
<evidence type="ECO:0000313" key="2">
    <source>
        <dbReference type="EMBL" id="ELZ40046.1"/>
    </source>
</evidence>
<dbReference type="AlphaFoldDB" id="M0DX42"/>
<gene>
    <name evidence="2" type="ORF">C463_16127</name>
</gene>